<sequence length="186" mass="20123">MSTGWIVLGVIAIIVLFAFAAYNRLVALGQRVGQAFADIDVQLKQRHDLIPNLVETVKGYAAHERGTLDDVIKARNSAMSAQGPAQVGAAENQLSGALGRLIALSEAYPDLKANANFQQLAGELSDLENKIAASRRFFNNAVQEYNTGIQQMPAALFAGMFGFTRKDFFDLGASRTEVEATPTVKF</sequence>
<evidence type="ECO:0000256" key="3">
    <source>
        <dbReference type="ARBA" id="ARBA00022692"/>
    </source>
</evidence>
<dbReference type="EMBL" id="FNTI01000001">
    <property type="protein sequence ID" value="SED81901.1"/>
    <property type="molecule type" value="Genomic_DNA"/>
</dbReference>
<evidence type="ECO:0000256" key="2">
    <source>
        <dbReference type="ARBA" id="ARBA00008854"/>
    </source>
</evidence>
<protein>
    <submittedName>
        <fullName evidence="7">LemA protein</fullName>
    </submittedName>
</protein>
<dbReference type="InterPro" id="IPR007156">
    <property type="entry name" value="MamQ_LemA"/>
</dbReference>
<evidence type="ECO:0000256" key="1">
    <source>
        <dbReference type="ARBA" id="ARBA00004167"/>
    </source>
</evidence>
<keyword evidence="5 6" id="KW-0472">Membrane</keyword>
<evidence type="ECO:0000313" key="8">
    <source>
        <dbReference type="Proteomes" id="UP000183208"/>
    </source>
</evidence>
<dbReference type="RefSeq" id="WP_074825290.1">
    <property type="nucleotide sequence ID" value="NZ_FNTI01000001.1"/>
</dbReference>
<dbReference type="PANTHER" id="PTHR34478:SF1">
    <property type="entry name" value="PROTEIN LEMA"/>
    <property type="match status" value="1"/>
</dbReference>
<name>A0A1M7DDZ3_9BRAD</name>
<comment type="similarity">
    <text evidence="2">Belongs to the LemA family.</text>
</comment>
<dbReference type="Proteomes" id="UP000183208">
    <property type="component" value="Unassembled WGS sequence"/>
</dbReference>
<dbReference type="Pfam" id="PF04011">
    <property type="entry name" value="LemA"/>
    <property type="match status" value="1"/>
</dbReference>
<evidence type="ECO:0000256" key="5">
    <source>
        <dbReference type="ARBA" id="ARBA00023136"/>
    </source>
</evidence>
<comment type="subcellular location">
    <subcellularLocation>
        <location evidence="1">Membrane</location>
        <topology evidence="1">Single-pass membrane protein</topology>
    </subcellularLocation>
</comment>
<dbReference type="PANTHER" id="PTHR34478">
    <property type="entry name" value="PROTEIN LEMA"/>
    <property type="match status" value="1"/>
</dbReference>
<dbReference type="AlphaFoldDB" id="A0A1M7DDZ3"/>
<dbReference type="Gene3D" id="1.20.1440.20">
    <property type="entry name" value="LemA-like domain"/>
    <property type="match status" value="1"/>
</dbReference>
<evidence type="ECO:0000313" key="7">
    <source>
        <dbReference type="EMBL" id="SED81901.1"/>
    </source>
</evidence>
<keyword evidence="3 6" id="KW-0812">Transmembrane</keyword>
<dbReference type="OrthoDB" id="9804152at2"/>
<gene>
    <name evidence="7" type="ORF">SAMN05444171_5276</name>
</gene>
<accession>A0A1M7DDZ3</accession>
<dbReference type="GO" id="GO:0016020">
    <property type="term" value="C:membrane"/>
    <property type="evidence" value="ECO:0007669"/>
    <property type="project" value="UniProtKB-SubCell"/>
</dbReference>
<feature type="transmembrane region" description="Helical" evidence="6">
    <location>
        <begin position="6"/>
        <end position="25"/>
    </location>
</feature>
<dbReference type="InterPro" id="IPR023353">
    <property type="entry name" value="LemA-like_dom_sf"/>
</dbReference>
<proteinExistence type="inferred from homology"/>
<evidence type="ECO:0000256" key="6">
    <source>
        <dbReference type="SAM" id="Phobius"/>
    </source>
</evidence>
<evidence type="ECO:0000256" key="4">
    <source>
        <dbReference type="ARBA" id="ARBA00022989"/>
    </source>
</evidence>
<organism evidence="7 8">
    <name type="scientific">Bradyrhizobium lablabi</name>
    <dbReference type="NCBI Taxonomy" id="722472"/>
    <lineage>
        <taxon>Bacteria</taxon>
        <taxon>Pseudomonadati</taxon>
        <taxon>Pseudomonadota</taxon>
        <taxon>Alphaproteobacteria</taxon>
        <taxon>Hyphomicrobiales</taxon>
        <taxon>Nitrobacteraceae</taxon>
        <taxon>Bradyrhizobium</taxon>
    </lineage>
</organism>
<reference evidence="7 8" key="1">
    <citation type="submission" date="2016-10" db="EMBL/GenBank/DDBJ databases">
        <authorList>
            <person name="de Groot N.N."/>
        </authorList>
    </citation>
    <scope>NUCLEOTIDE SEQUENCE [LARGE SCALE GENOMIC DNA]</scope>
    <source>
        <strain evidence="7 8">GAS522</strain>
    </source>
</reference>
<keyword evidence="4 6" id="KW-1133">Transmembrane helix</keyword>
<dbReference type="SUPFAM" id="SSF140478">
    <property type="entry name" value="LemA-like"/>
    <property type="match status" value="1"/>
</dbReference>